<dbReference type="GO" id="GO:0003700">
    <property type="term" value="F:DNA-binding transcription factor activity"/>
    <property type="evidence" value="ECO:0007669"/>
    <property type="project" value="InterPro"/>
</dbReference>
<dbReference type="InterPro" id="IPR011711">
    <property type="entry name" value="GntR_C"/>
</dbReference>
<evidence type="ECO:0000259" key="4">
    <source>
        <dbReference type="PROSITE" id="PS50949"/>
    </source>
</evidence>
<dbReference type="Pfam" id="PF07729">
    <property type="entry name" value="FCD"/>
    <property type="match status" value="1"/>
</dbReference>
<name>A0A917I4C6_9HYPH</name>
<dbReference type="InterPro" id="IPR036390">
    <property type="entry name" value="WH_DNA-bd_sf"/>
</dbReference>
<keyword evidence="6" id="KW-1185">Reference proteome</keyword>
<dbReference type="Gene3D" id="1.10.10.10">
    <property type="entry name" value="Winged helix-like DNA-binding domain superfamily/Winged helix DNA-binding domain"/>
    <property type="match status" value="1"/>
</dbReference>
<proteinExistence type="predicted"/>
<dbReference type="AlphaFoldDB" id="A0A917I4C6"/>
<comment type="caution">
    <text evidence="5">The sequence shown here is derived from an EMBL/GenBank/DDBJ whole genome shotgun (WGS) entry which is preliminary data.</text>
</comment>
<dbReference type="Gene3D" id="1.20.120.530">
    <property type="entry name" value="GntR ligand-binding domain-like"/>
    <property type="match status" value="1"/>
</dbReference>
<dbReference type="SMART" id="SM00895">
    <property type="entry name" value="FCD"/>
    <property type="match status" value="1"/>
</dbReference>
<dbReference type="SUPFAM" id="SSF46785">
    <property type="entry name" value="Winged helix' DNA-binding domain"/>
    <property type="match status" value="1"/>
</dbReference>
<dbReference type="PANTHER" id="PTHR43537">
    <property type="entry name" value="TRANSCRIPTIONAL REGULATOR, GNTR FAMILY"/>
    <property type="match status" value="1"/>
</dbReference>
<dbReference type="InterPro" id="IPR000524">
    <property type="entry name" value="Tscrpt_reg_HTH_GntR"/>
</dbReference>
<evidence type="ECO:0000256" key="1">
    <source>
        <dbReference type="ARBA" id="ARBA00023015"/>
    </source>
</evidence>
<reference evidence="5" key="2">
    <citation type="submission" date="2020-09" db="EMBL/GenBank/DDBJ databases">
        <authorList>
            <person name="Sun Q."/>
            <person name="Zhou Y."/>
        </authorList>
    </citation>
    <scope>NUCLEOTIDE SEQUENCE</scope>
    <source>
        <strain evidence="5">CGMCC 1.12214</strain>
    </source>
</reference>
<keyword evidence="3" id="KW-0804">Transcription</keyword>
<dbReference type="Proteomes" id="UP000603912">
    <property type="component" value="Unassembled WGS sequence"/>
</dbReference>
<dbReference type="PRINTS" id="PR00035">
    <property type="entry name" value="HTHGNTR"/>
</dbReference>
<dbReference type="InterPro" id="IPR008920">
    <property type="entry name" value="TF_FadR/GntR_C"/>
</dbReference>
<dbReference type="EMBL" id="BMES01000001">
    <property type="protein sequence ID" value="GGH08217.1"/>
    <property type="molecule type" value="Genomic_DNA"/>
</dbReference>
<dbReference type="SUPFAM" id="SSF48008">
    <property type="entry name" value="GntR ligand-binding domain-like"/>
    <property type="match status" value="1"/>
</dbReference>
<dbReference type="PROSITE" id="PS50949">
    <property type="entry name" value="HTH_GNTR"/>
    <property type="match status" value="1"/>
</dbReference>
<gene>
    <name evidence="5" type="ORF">GCM10007036_03560</name>
</gene>
<keyword evidence="2" id="KW-0238">DNA-binding</keyword>
<evidence type="ECO:0000313" key="5">
    <source>
        <dbReference type="EMBL" id="GGH08217.1"/>
    </source>
</evidence>
<accession>A0A917I4C6</accession>
<dbReference type="GO" id="GO:0003677">
    <property type="term" value="F:DNA binding"/>
    <property type="evidence" value="ECO:0007669"/>
    <property type="project" value="UniProtKB-KW"/>
</dbReference>
<reference evidence="5" key="1">
    <citation type="journal article" date="2014" name="Int. J. Syst. Evol. Microbiol.">
        <title>Complete genome sequence of Corynebacterium casei LMG S-19264T (=DSM 44701T), isolated from a smear-ripened cheese.</title>
        <authorList>
            <consortium name="US DOE Joint Genome Institute (JGI-PGF)"/>
            <person name="Walter F."/>
            <person name="Albersmeier A."/>
            <person name="Kalinowski J."/>
            <person name="Ruckert C."/>
        </authorList>
    </citation>
    <scope>NUCLEOTIDE SEQUENCE</scope>
    <source>
        <strain evidence="5">CGMCC 1.12214</strain>
    </source>
</reference>
<dbReference type="InterPro" id="IPR036388">
    <property type="entry name" value="WH-like_DNA-bd_sf"/>
</dbReference>
<sequence>MAPNAGAQMTDIHAAAPNGKLRDLIEQAILTGDFGPGEKLEEVALAQRFGVSRTPVREALHQLSAAGLVESRPRRGAVVATITPERLVEMFELMAKLAARRLTPETEVAIVEAHKACKAALAKGPDAYYYENERFHFAIYAASRNGFLIEQATALHRRLKPYRRLQLRVRNRVAASFDEHAAIVDAIRDGKAKKAATLIRDHISVQGERFADLMASLPSLKAG</sequence>
<evidence type="ECO:0000256" key="2">
    <source>
        <dbReference type="ARBA" id="ARBA00023125"/>
    </source>
</evidence>
<evidence type="ECO:0000256" key="3">
    <source>
        <dbReference type="ARBA" id="ARBA00023163"/>
    </source>
</evidence>
<dbReference type="CDD" id="cd07377">
    <property type="entry name" value="WHTH_GntR"/>
    <property type="match status" value="1"/>
</dbReference>
<feature type="domain" description="HTH gntR-type" evidence="4">
    <location>
        <begin position="15"/>
        <end position="82"/>
    </location>
</feature>
<dbReference type="Pfam" id="PF00392">
    <property type="entry name" value="GntR"/>
    <property type="match status" value="1"/>
</dbReference>
<dbReference type="SMART" id="SM00345">
    <property type="entry name" value="HTH_GNTR"/>
    <property type="match status" value="1"/>
</dbReference>
<keyword evidence="1" id="KW-0805">Transcription regulation</keyword>
<protein>
    <submittedName>
        <fullName evidence="5">GntR family transcriptional regulator</fullName>
    </submittedName>
</protein>
<dbReference type="PANTHER" id="PTHR43537:SF49">
    <property type="entry name" value="TRANSCRIPTIONAL REGULATORY PROTEIN"/>
    <property type="match status" value="1"/>
</dbReference>
<evidence type="ECO:0000313" key="6">
    <source>
        <dbReference type="Proteomes" id="UP000603912"/>
    </source>
</evidence>
<organism evidence="5 6">
    <name type="scientific">Alsobacter metallidurans</name>
    <dbReference type="NCBI Taxonomy" id="340221"/>
    <lineage>
        <taxon>Bacteria</taxon>
        <taxon>Pseudomonadati</taxon>
        <taxon>Pseudomonadota</taxon>
        <taxon>Alphaproteobacteria</taxon>
        <taxon>Hyphomicrobiales</taxon>
        <taxon>Alsobacteraceae</taxon>
        <taxon>Alsobacter</taxon>
    </lineage>
</organism>